<dbReference type="AlphaFoldDB" id="A0AAX3EG58"/>
<dbReference type="RefSeq" id="WP_069695077.1">
    <property type="nucleotide sequence ID" value="NZ_CP043010.1"/>
</dbReference>
<keyword evidence="2" id="KW-1185">Reference proteome</keyword>
<organism evidence="1 2">
    <name type="scientific">Paenarthrobacter ureafaciens</name>
    <dbReference type="NCBI Taxonomy" id="37931"/>
    <lineage>
        <taxon>Bacteria</taxon>
        <taxon>Bacillati</taxon>
        <taxon>Actinomycetota</taxon>
        <taxon>Actinomycetes</taxon>
        <taxon>Micrococcales</taxon>
        <taxon>Micrococcaceae</taxon>
        <taxon>Paenarthrobacter</taxon>
    </lineage>
</organism>
<name>A0AAX3EG58_PAEUR</name>
<evidence type="ECO:0000313" key="1">
    <source>
        <dbReference type="EMBL" id="UYV96069.1"/>
    </source>
</evidence>
<gene>
    <name evidence="1" type="ORF">NL394_13365</name>
</gene>
<evidence type="ECO:0000313" key="2">
    <source>
        <dbReference type="Proteomes" id="UP001163293"/>
    </source>
</evidence>
<sequence length="101" mass="10757">MTITHPLQDGIENSPPSASDDITQQILLQAAAGLLPEQEWCTDCTPGDDPVPDPEEGLPGIPQAVVRRTTEALPLPEGWGPAALYDISYLACGHTVAHRAF</sequence>
<proteinExistence type="predicted"/>
<protein>
    <submittedName>
        <fullName evidence="1">Uncharacterized protein</fullName>
    </submittedName>
</protein>
<accession>A0AAX3EG58</accession>
<dbReference type="EMBL" id="CP101185">
    <property type="protein sequence ID" value="UYV96069.1"/>
    <property type="molecule type" value="Genomic_DNA"/>
</dbReference>
<reference evidence="1" key="1">
    <citation type="submission" date="2022-07" db="EMBL/GenBank/DDBJ databases">
        <authorList>
            <person name="Wu T."/>
        </authorList>
    </citation>
    <scope>NUCLEOTIDE SEQUENCE</scope>
    <source>
        <strain evidence="1">SD-1</strain>
    </source>
</reference>
<dbReference type="Proteomes" id="UP001163293">
    <property type="component" value="Chromosome"/>
</dbReference>